<evidence type="ECO:0000313" key="2">
    <source>
        <dbReference type="EMBL" id="API86854.1"/>
    </source>
</evidence>
<dbReference type="KEGG" id="frx:F7310_05570"/>
<keyword evidence="1" id="KW-0812">Transmembrane</keyword>
<accession>A0A1L4BSP5</accession>
<dbReference type="Proteomes" id="UP000184222">
    <property type="component" value="Chromosome"/>
</dbReference>
<dbReference type="Gene3D" id="3.30.70.60">
    <property type="match status" value="1"/>
</dbReference>
<dbReference type="EMBL" id="CP016796">
    <property type="protein sequence ID" value="API86854.1"/>
    <property type="molecule type" value="Genomic_DNA"/>
</dbReference>
<gene>
    <name evidence="2" type="ORF">F7310_05570</name>
</gene>
<evidence type="ECO:0000256" key="1">
    <source>
        <dbReference type="SAM" id="Phobius"/>
    </source>
</evidence>
<dbReference type="AlphaFoldDB" id="A0A1L4BSP5"/>
<dbReference type="OrthoDB" id="5605334at2"/>
<keyword evidence="1" id="KW-1133">Transmembrane helix</keyword>
<reference evidence="2 3" key="1">
    <citation type="journal article" date="2016" name="Appl. Environ. Microbiol.">
        <title>Whole genome relationships among Francisella bacteria of diverse origin define new species and provide specific regions for detection.</title>
        <authorList>
            <person name="Challacombe J.F."/>
            <person name="Petersen J.M."/>
            <person name="Gallegos-Graves V."/>
            <person name="Hodge D."/>
            <person name="Pillai S."/>
            <person name="Kuske C.R."/>
        </authorList>
    </citation>
    <scope>NUCLEOTIDE SEQUENCE [LARGE SCALE GENOMIC DNA]</scope>
    <source>
        <strain evidence="3">TX07-7310</strain>
    </source>
</reference>
<keyword evidence="3" id="KW-1185">Reference proteome</keyword>
<dbReference type="STRING" id="573570.F7310_05570"/>
<name>A0A1L4BSP5_9GAMM</name>
<dbReference type="InterPro" id="IPR014717">
    <property type="entry name" value="Transl_elong_EF1B/ribsomal_bS6"/>
</dbReference>
<proteinExistence type="predicted"/>
<keyword evidence="1" id="KW-0472">Membrane</keyword>
<dbReference type="RefSeq" id="WP_072712389.1">
    <property type="nucleotide sequence ID" value="NZ_CP016796.1"/>
</dbReference>
<protein>
    <submittedName>
        <fullName evidence="2">Type IV pili glycosylation protein</fullName>
    </submittedName>
</protein>
<dbReference type="InterPro" id="IPR007445">
    <property type="entry name" value="PilO"/>
</dbReference>
<dbReference type="GO" id="GO:0043683">
    <property type="term" value="P:type IV pilus assembly"/>
    <property type="evidence" value="ECO:0007669"/>
    <property type="project" value="InterPro"/>
</dbReference>
<sequence>MKERIEKFFLSNKYSKLIIDTPLKIKLPVMIVVLIVFIFCFYLMLVSPVLLEEQRAQSQIKSMEARIPKLVRKQKDLAALKNEVKILEHHNAEERFSIPERHSVPIFLSTLNEAISGSGMTVIDLSPAGVEKNKYLDLYALNFKAKLSGNFSQMIKLFVALIDMKDIAVITNINIKKESDTKLLIELNLQTYSRQGVGA</sequence>
<feature type="transmembrane region" description="Helical" evidence="1">
    <location>
        <begin position="29"/>
        <end position="51"/>
    </location>
</feature>
<organism evidence="2 3">
    <name type="scientific">Francisella uliginis</name>
    <dbReference type="NCBI Taxonomy" id="573570"/>
    <lineage>
        <taxon>Bacteria</taxon>
        <taxon>Pseudomonadati</taxon>
        <taxon>Pseudomonadota</taxon>
        <taxon>Gammaproteobacteria</taxon>
        <taxon>Thiotrichales</taxon>
        <taxon>Francisellaceae</taxon>
        <taxon>Francisella</taxon>
    </lineage>
</organism>
<dbReference type="GO" id="GO:0043107">
    <property type="term" value="P:type IV pilus-dependent motility"/>
    <property type="evidence" value="ECO:0007669"/>
    <property type="project" value="InterPro"/>
</dbReference>
<evidence type="ECO:0000313" key="3">
    <source>
        <dbReference type="Proteomes" id="UP000184222"/>
    </source>
</evidence>
<dbReference type="Pfam" id="PF04350">
    <property type="entry name" value="PilO"/>
    <property type="match status" value="1"/>
</dbReference>